<dbReference type="InterPro" id="IPR000782">
    <property type="entry name" value="FAS1_domain"/>
</dbReference>
<evidence type="ECO:0000259" key="2">
    <source>
        <dbReference type="PROSITE" id="PS50213"/>
    </source>
</evidence>
<dbReference type="AlphaFoldDB" id="F2NSF6"/>
<feature type="signal peptide" evidence="1">
    <location>
        <begin position="1"/>
        <end position="20"/>
    </location>
</feature>
<name>F2NSF6_TRES6</name>
<proteinExistence type="predicted"/>
<dbReference type="HOGENOM" id="CLU_1495568_0_0_12"/>
<gene>
    <name evidence="3" type="ordered locus">Tresu_1698</name>
</gene>
<dbReference type="InterPro" id="IPR036378">
    <property type="entry name" value="FAS1_dom_sf"/>
</dbReference>
<dbReference type="EMBL" id="CP002631">
    <property type="protein sequence ID" value="AEB14592.1"/>
    <property type="molecule type" value="Genomic_DNA"/>
</dbReference>
<evidence type="ECO:0000313" key="3">
    <source>
        <dbReference type="EMBL" id="AEB14592.1"/>
    </source>
</evidence>
<dbReference type="PROSITE" id="PS50213">
    <property type="entry name" value="FAS1"/>
    <property type="match status" value="1"/>
</dbReference>
<dbReference type="SUPFAM" id="SSF82153">
    <property type="entry name" value="FAS1 domain"/>
    <property type="match status" value="1"/>
</dbReference>
<dbReference type="Pfam" id="PF02469">
    <property type="entry name" value="Fasciclin"/>
    <property type="match status" value="1"/>
</dbReference>
<feature type="domain" description="FAS1" evidence="2">
    <location>
        <begin position="59"/>
        <end position="170"/>
    </location>
</feature>
<organism evidence="3 4">
    <name type="scientific">Treponema succinifaciens (strain ATCC 33096 / DSM 2489 / 6091)</name>
    <dbReference type="NCBI Taxonomy" id="869209"/>
    <lineage>
        <taxon>Bacteria</taxon>
        <taxon>Pseudomonadati</taxon>
        <taxon>Spirochaetota</taxon>
        <taxon>Spirochaetia</taxon>
        <taxon>Spirochaetales</taxon>
        <taxon>Treponemataceae</taxon>
        <taxon>Treponema</taxon>
    </lineage>
</organism>
<reference evidence="3 4" key="1">
    <citation type="journal article" date="2011" name="Stand. Genomic Sci.">
        <title>Complete genome sequence of Treponema succinifaciens type strain (6091).</title>
        <authorList>
            <person name="Han C."/>
            <person name="Gronow S."/>
            <person name="Teshima H."/>
            <person name="Lapidus A."/>
            <person name="Nolan M."/>
            <person name="Lucas S."/>
            <person name="Hammon N."/>
            <person name="Deshpande S."/>
            <person name="Cheng J.F."/>
            <person name="Zeytun A."/>
            <person name="Tapia R."/>
            <person name="Goodwin L."/>
            <person name="Pitluck S."/>
            <person name="Liolios K."/>
            <person name="Pagani I."/>
            <person name="Ivanova N."/>
            <person name="Mavromatis K."/>
            <person name="Mikhailova N."/>
            <person name="Huntemann M."/>
            <person name="Pati A."/>
            <person name="Chen A."/>
            <person name="Palaniappan K."/>
            <person name="Land M."/>
            <person name="Hauser L."/>
            <person name="Brambilla E.M."/>
            <person name="Rohde M."/>
            <person name="Goker M."/>
            <person name="Woyke T."/>
            <person name="Bristow J."/>
            <person name="Eisen J.A."/>
            <person name="Markowitz V."/>
            <person name="Hugenholtz P."/>
            <person name="Kyrpides N.C."/>
            <person name="Klenk H.P."/>
            <person name="Detter J.C."/>
        </authorList>
    </citation>
    <scope>NUCLEOTIDE SEQUENCE [LARGE SCALE GENOMIC DNA]</scope>
    <source>
        <strain evidence="4">ATCC 33096 / DSM 2489 / 6091</strain>
    </source>
</reference>
<evidence type="ECO:0000313" key="4">
    <source>
        <dbReference type="Proteomes" id="UP000006852"/>
    </source>
</evidence>
<dbReference type="Gene3D" id="2.30.180.10">
    <property type="entry name" value="FAS1 domain"/>
    <property type="match status" value="1"/>
</dbReference>
<protein>
    <recommendedName>
        <fullName evidence="2">FAS1 domain-containing protein</fullName>
    </recommendedName>
</protein>
<feature type="chain" id="PRO_5003287391" description="FAS1 domain-containing protein" evidence="1">
    <location>
        <begin position="21"/>
        <end position="180"/>
    </location>
</feature>
<sequence>MKKTVLTFCVSALVAAALFAQEFNSSSSVLDGLNAKPNTEAGANQEALSENAADKTLSAQEISKSIEEVDGIKIFANILKNSSDKIQKVASDSGVTVLAPIDAIADTGKITQSISDYIVPEKLTKENLEAKSSVQTLSGKTLSVEVKDSAVLINNVEVAGLAESADDKVAVLRLANNFSE</sequence>
<keyword evidence="4" id="KW-1185">Reference proteome</keyword>
<dbReference type="KEGG" id="tsu:Tresu_1698"/>
<dbReference type="Proteomes" id="UP000006852">
    <property type="component" value="Chromosome"/>
</dbReference>
<evidence type="ECO:0000256" key="1">
    <source>
        <dbReference type="SAM" id="SignalP"/>
    </source>
</evidence>
<accession>F2NSF6</accession>
<dbReference type="GeneID" id="302998849"/>
<keyword evidence="1" id="KW-0732">Signal</keyword>
<dbReference type="RefSeq" id="WP_013701873.1">
    <property type="nucleotide sequence ID" value="NC_015385.1"/>
</dbReference>
<reference evidence="4" key="2">
    <citation type="submission" date="2011-04" db="EMBL/GenBank/DDBJ databases">
        <title>The complete genome of chromosome of Treponema succinifaciens DSM 2489.</title>
        <authorList>
            <person name="Lucas S."/>
            <person name="Copeland A."/>
            <person name="Lapidus A."/>
            <person name="Bruce D."/>
            <person name="Goodwin L."/>
            <person name="Pitluck S."/>
            <person name="Peters L."/>
            <person name="Kyrpides N."/>
            <person name="Mavromatis K."/>
            <person name="Ivanova N."/>
            <person name="Ovchinnikova G."/>
            <person name="Teshima H."/>
            <person name="Detter J.C."/>
            <person name="Tapia R."/>
            <person name="Han C."/>
            <person name="Land M."/>
            <person name="Hauser L."/>
            <person name="Markowitz V."/>
            <person name="Cheng J.-F."/>
            <person name="Hugenholtz P."/>
            <person name="Woyke T."/>
            <person name="Wu D."/>
            <person name="Gronow S."/>
            <person name="Wellnitz S."/>
            <person name="Brambilla E."/>
            <person name="Klenk H.-P."/>
            <person name="Eisen J.A."/>
        </authorList>
    </citation>
    <scope>NUCLEOTIDE SEQUENCE [LARGE SCALE GENOMIC DNA]</scope>
    <source>
        <strain evidence="4">ATCC 33096 / DSM 2489 / 6091</strain>
    </source>
</reference>